<sequence>MALTQLAREAKHAAWLRRKRVTDLLTEVRWGTQDRMLTAWSRISPPQYSNGDYLDSFVSRTPKSLEEVPASVLPRRVFCLWTGDNGLTPNRSAALAQLRTDNPAVEVVLVTADNLVDWVVPDSPLPPAYADLSLVHRSDYLRCYLMHHHGGGYADIKRDYGDLASCFDRLDANPDKWVLGYPEVSARDVSDEAGSIYRSLQRHHRRLPANGAFIARPGTPLTAEWFAEVSRRLDRFAQRLAATPGNVLGDNNGYPVPWGALQGATFQPMCFKYADRILVDERLRPSLENYR</sequence>
<accession>A0ABW2N1B6</accession>
<proteinExistence type="predicted"/>
<comment type="caution">
    <text evidence="1">The sequence shown here is derived from an EMBL/GenBank/DDBJ whole genome shotgun (WGS) entry which is preliminary data.</text>
</comment>
<organism evidence="1 2">
    <name type="scientific">Nocardioides astragali</name>
    <dbReference type="NCBI Taxonomy" id="1776736"/>
    <lineage>
        <taxon>Bacteria</taxon>
        <taxon>Bacillati</taxon>
        <taxon>Actinomycetota</taxon>
        <taxon>Actinomycetes</taxon>
        <taxon>Propionibacteriales</taxon>
        <taxon>Nocardioidaceae</taxon>
        <taxon>Nocardioides</taxon>
    </lineage>
</organism>
<name>A0ABW2N1B6_9ACTN</name>
<protein>
    <recommendedName>
        <fullName evidence="3">Capsular polysaccharide synthesis protein</fullName>
    </recommendedName>
</protein>
<evidence type="ECO:0000313" key="1">
    <source>
        <dbReference type="EMBL" id="MFC7361102.1"/>
    </source>
</evidence>
<gene>
    <name evidence="1" type="ORF">ACFQO6_12550</name>
</gene>
<keyword evidence="2" id="KW-1185">Reference proteome</keyword>
<reference evidence="2" key="1">
    <citation type="journal article" date="2019" name="Int. J. Syst. Evol. Microbiol.">
        <title>The Global Catalogue of Microorganisms (GCM) 10K type strain sequencing project: providing services to taxonomists for standard genome sequencing and annotation.</title>
        <authorList>
            <consortium name="The Broad Institute Genomics Platform"/>
            <consortium name="The Broad Institute Genome Sequencing Center for Infectious Disease"/>
            <person name="Wu L."/>
            <person name="Ma J."/>
        </authorList>
    </citation>
    <scope>NUCLEOTIDE SEQUENCE [LARGE SCALE GENOMIC DNA]</scope>
    <source>
        <strain evidence="2">FCH27</strain>
    </source>
</reference>
<evidence type="ECO:0008006" key="3">
    <source>
        <dbReference type="Google" id="ProtNLM"/>
    </source>
</evidence>
<dbReference type="Proteomes" id="UP001596524">
    <property type="component" value="Unassembled WGS sequence"/>
</dbReference>
<dbReference type="RefSeq" id="WP_255888383.1">
    <property type="nucleotide sequence ID" value="NZ_JAFMZM010000001.1"/>
</dbReference>
<evidence type="ECO:0000313" key="2">
    <source>
        <dbReference type="Proteomes" id="UP001596524"/>
    </source>
</evidence>
<dbReference type="EMBL" id="JBHTCH010000014">
    <property type="protein sequence ID" value="MFC7361102.1"/>
    <property type="molecule type" value="Genomic_DNA"/>
</dbReference>
<dbReference type="Gene3D" id="3.90.550.20">
    <property type="match status" value="1"/>
</dbReference>